<comment type="caution">
    <text evidence="1">The sequence shown here is derived from an EMBL/GenBank/DDBJ whole genome shotgun (WGS) entry which is preliminary data.</text>
</comment>
<proteinExistence type="predicted"/>
<evidence type="ECO:0000313" key="2">
    <source>
        <dbReference type="Proteomes" id="UP000823749"/>
    </source>
</evidence>
<sequence>MNLCNFPRCARSSPMKIWSMLSVVKEAESGDEFENHGVEDLLVLSLVEIILVESSGVSRVEEVTESRHFMEDFDSWSESSSEFGGSEEFTPREEEVGLVNDVEEVDLVLPQSSEFGRDEEFTARDEREEEVDPLVIEGGVDDGLVEPSELGANAELTAQCSPLESNVKVEPPLMYLPLLIRAVYVFLLRSYESRERGAHCPPYDGPIEKSPTAKEWDAEIDYLQSLMDEQDRKYGFEILCADASEGAWLE</sequence>
<gene>
    <name evidence="1" type="ORF">RHGRI_025431</name>
</gene>
<reference evidence="1" key="1">
    <citation type="submission" date="2020-08" db="EMBL/GenBank/DDBJ databases">
        <title>Plant Genome Project.</title>
        <authorList>
            <person name="Zhang R.-G."/>
        </authorList>
    </citation>
    <scope>NUCLEOTIDE SEQUENCE</scope>
    <source>
        <strain evidence="1">WSP0</strain>
        <tissue evidence="1">Leaf</tissue>
    </source>
</reference>
<dbReference type="AlphaFoldDB" id="A0AAV6ISP0"/>
<keyword evidence="2" id="KW-1185">Reference proteome</keyword>
<dbReference type="EMBL" id="JACTNZ010000009">
    <property type="protein sequence ID" value="KAG5530477.1"/>
    <property type="molecule type" value="Genomic_DNA"/>
</dbReference>
<name>A0AAV6ISP0_9ERIC</name>
<organism evidence="1 2">
    <name type="scientific">Rhododendron griersonianum</name>
    <dbReference type="NCBI Taxonomy" id="479676"/>
    <lineage>
        <taxon>Eukaryota</taxon>
        <taxon>Viridiplantae</taxon>
        <taxon>Streptophyta</taxon>
        <taxon>Embryophyta</taxon>
        <taxon>Tracheophyta</taxon>
        <taxon>Spermatophyta</taxon>
        <taxon>Magnoliopsida</taxon>
        <taxon>eudicotyledons</taxon>
        <taxon>Gunneridae</taxon>
        <taxon>Pentapetalae</taxon>
        <taxon>asterids</taxon>
        <taxon>Ericales</taxon>
        <taxon>Ericaceae</taxon>
        <taxon>Ericoideae</taxon>
        <taxon>Rhodoreae</taxon>
        <taxon>Rhododendron</taxon>
    </lineage>
</organism>
<evidence type="ECO:0000313" key="1">
    <source>
        <dbReference type="EMBL" id="KAG5530477.1"/>
    </source>
</evidence>
<protein>
    <submittedName>
        <fullName evidence="1">Uncharacterized protein</fullName>
    </submittedName>
</protein>
<dbReference type="Proteomes" id="UP000823749">
    <property type="component" value="Chromosome 9"/>
</dbReference>
<accession>A0AAV6ISP0</accession>